<evidence type="ECO:0000256" key="3">
    <source>
        <dbReference type="ARBA" id="ARBA00022741"/>
    </source>
</evidence>
<evidence type="ECO:0000256" key="6">
    <source>
        <dbReference type="ARBA" id="ARBA00023136"/>
    </source>
</evidence>
<keyword evidence="2 7" id="KW-0812">Transmembrane</keyword>
<dbReference type="Gene3D" id="1.20.1560.10">
    <property type="entry name" value="ABC transporter type 1, transmembrane domain"/>
    <property type="match status" value="1"/>
</dbReference>
<dbReference type="InterPro" id="IPR014216">
    <property type="entry name" value="ABC_transptr_CydD"/>
</dbReference>
<comment type="caution">
    <text evidence="10">The sequence shown here is derived from an EMBL/GenBank/DDBJ whole genome shotgun (WGS) entry which is preliminary data.</text>
</comment>
<dbReference type="InterPro" id="IPR017871">
    <property type="entry name" value="ABC_transporter-like_CS"/>
</dbReference>
<keyword evidence="6 7" id="KW-0472">Membrane</keyword>
<feature type="transmembrane region" description="Helical" evidence="7">
    <location>
        <begin position="61"/>
        <end position="83"/>
    </location>
</feature>
<dbReference type="CDD" id="cd18584">
    <property type="entry name" value="ABC_6TM_AarD_CydD"/>
    <property type="match status" value="1"/>
</dbReference>
<dbReference type="SUPFAM" id="SSF52540">
    <property type="entry name" value="P-loop containing nucleoside triphosphate hydrolases"/>
    <property type="match status" value="1"/>
</dbReference>
<feature type="domain" description="ABC transporter" evidence="8">
    <location>
        <begin position="342"/>
        <end position="577"/>
    </location>
</feature>
<accession>A0ABN3PS20</accession>
<dbReference type="EMBL" id="BAAATD010000003">
    <property type="protein sequence ID" value="GAA2592748.1"/>
    <property type="molecule type" value="Genomic_DNA"/>
</dbReference>
<feature type="domain" description="ABC transmembrane type-1" evidence="9">
    <location>
        <begin position="38"/>
        <end position="309"/>
    </location>
</feature>
<dbReference type="PROSITE" id="PS50929">
    <property type="entry name" value="ABC_TM1F"/>
    <property type="match status" value="1"/>
</dbReference>
<dbReference type="InterPro" id="IPR039421">
    <property type="entry name" value="Type_1_exporter"/>
</dbReference>
<dbReference type="NCBIfam" id="TIGR02857">
    <property type="entry name" value="CydD"/>
    <property type="match status" value="1"/>
</dbReference>
<dbReference type="Proteomes" id="UP001501509">
    <property type="component" value="Unassembled WGS sequence"/>
</dbReference>
<dbReference type="InterPro" id="IPR011527">
    <property type="entry name" value="ABC1_TM_dom"/>
</dbReference>
<evidence type="ECO:0000259" key="8">
    <source>
        <dbReference type="PROSITE" id="PS50893"/>
    </source>
</evidence>
<evidence type="ECO:0000259" key="9">
    <source>
        <dbReference type="PROSITE" id="PS50929"/>
    </source>
</evidence>
<name>A0ABN3PS20_9ACTN</name>
<feature type="transmembrane region" description="Helical" evidence="7">
    <location>
        <begin position="136"/>
        <end position="161"/>
    </location>
</feature>
<comment type="subcellular location">
    <subcellularLocation>
        <location evidence="1">Cell membrane</location>
        <topology evidence="1">Multi-pass membrane protein</topology>
    </subcellularLocation>
</comment>
<evidence type="ECO:0000256" key="5">
    <source>
        <dbReference type="ARBA" id="ARBA00022989"/>
    </source>
</evidence>
<dbReference type="InterPro" id="IPR027417">
    <property type="entry name" value="P-loop_NTPase"/>
</dbReference>
<dbReference type="Pfam" id="PF00005">
    <property type="entry name" value="ABC_tran"/>
    <property type="match status" value="1"/>
</dbReference>
<evidence type="ECO:0000313" key="10">
    <source>
        <dbReference type="EMBL" id="GAA2592748.1"/>
    </source>
</evidence>
<feature type="transmembrane region" description="Helical" evidence="7">
    <location>
        <begin position="246"/>
        <end position="266"/>
    </location>
</feature>
<dbReference type="InterPro" id="IPR003593">
    <property type="entry name" value="AAA+_ATPase"/>
</dbReference>
<keyword evidence="4" id="KW-0067">ATP-binding</keyword>
<sequence>MAVSIPRRICEGRGDGREVVVKAVERRLLRRLPRGVVVVLAGLAAGQGVLLVAQAELLARAIAGLEGWPLLPLAGVVAGRAALARVTSGVAGRAAATAKRELREALLARPCAGAGASPGPGERVTLLTRGLDALDAFFTGYVPQLLAACVVPVLVLARLLAADWASALVVAATVPLVPLFGALVGMRTAALTGRQWGLLQRLGGHFRDVLAGLSTLRAFGRTGHQSRVVRELADEHRRATVGALRVAFLSSLVLELVCALSVALVAVPVGLRLMEGRVALSTGLLVLLLTPEAYLPLRALGARFHASAEGVAAAEQAFAALDAPVEDRGGRVPRGGAAAPEIVLEDVTVRYPGSRREALRGVSLRIAPGERVAVAGPSGAGKSTLLLVLLGLVTPESGRVLVDGEDLAELDLAAWRRRIGWVPQAPHLFAASVADNIRLGVPEASDERVVRAARAAAAEEFVAALPEGYATALGEGGAGLSAGQRQRLAVARAYLTGAPLMLLDEPSARLDLASERALVEGAARLLAGRTALIVAHRPALLGLADRVVRMREGRLVNDAPHNAGRADGVSSADAADDAGGAIGVNDGGAGVVPGRGEAA</sequence>
<dbReference type="PROSITE" id="PS00211">
    <property type="entry name" value="ABC_TRANSPORTER_1"/>
    <property type="match status" value="1"/>
</dbReference>
<organism evidence="10 11">
    <name type="scientific">Actinomadura fulvescens</name>
    <dbReference type="NCBI Taxonomy" id="46160"/>
    <lineage>
        <taxon>Bacteria</taxon>
        <taxon>Bacillati</taxon>
        <taxon>Actinomycetota</taxon>
        <taxon>Actinomycetes</taxon>
        <taxon>Streptosporangiales</taxon>
        <taxon>Thermomonosporaceae</taxon>
        <taxon>Actinomadura</taxon>
    </lineage>
</organism>
<dbReference type="SUPFAM" id="SSF90123">
    <property type="entry name" value="ABC transporter transmembrane region"/>
    <property type="match status" value="1"/>
</dbReference>
<protein>
    <recommendedName>
        <fullName evidence="12">Thiol reductant ABC exporter subunit CydD</fullName>
    </recommendedName>
</protein>
<proteinExistence type="predicted"/>
<dbReference type="PANTHER" id="PTHR24221">
    <property type="entry name" value="ATP-BINDING CASSETTE SUB-FAMILY B"/>
    <property type="match status" value="1"/>
</dbReference>
<gene>
    <name evidence="10" type="ORF">GCM10010411_27280</name>
</gene>
<dbReference type="InterPro" id="IPR003439">
    <property type="entry name" value="ABC_transporter-like_ATP-bd"/>
</dbReference>
<feature type="transmembrane region" description="Helical" evidence="7">
    <location>
        <begin position="167"/>
        <end position="186"/>
    </location>
</feature>
<keyword evidence="5 7" id="KW-1133">Transmembrane helix</keyword>
<dbReference type="InterPro" id="IPR036640">
    <property type="entry name" value="ABC1_TM_sf"/>
</dbReference>
<dbReference type="PROSITE" id="PS50893">
    <property type="entry name" value="ABC_TRANSPORTER_2"/>
    <property type="match status" value="1"/>
</dbReference>
<evidence type="ECO:0000256" key="7">
    <source>
        <dbReference type="SAM" id="Phobius"/>
    </source>
</evidence>
<dbReference type="SMART" id="SM00382">
    <property type="entry name" value="AAA"/>
    <property type="match status" value="1"/>
</dbReference>
<reference evidence="10 11" key="1">
    <citation type="journal article" date="2019" name="Int. J. Syst. Evol. Microbiol.">
        <title>The Global Catalogue of Microorganisms (GCM) 10K type strain sequencing project: providing services to taxonomists for standard genome sequencing and annotation.</title>
        <authorList>
            <consortium name="The Broad Institute Genomics Platform"/>
            <consortium name="The Broad Institute Genome Sequencing Center for Infectious Disease"/>
            <person name="Wu L."/>
            <person name="Ma J."/>
        </authorList>
    </citation>
    <scope>NUCLEOTIDE SEQUENCE [LARGE SCALE GENOMIC DNA]</scope>
    <source>
        <strain evidence="10 11">JCM 6833</strain>
    </source>
</reference>
<evidence type="ECO:0008006" key="12">
    <source>
        <dbReference type="Google" id="ProtNLM"/>
    </source>
</evidence>
<dbReference type="Gene3D" id="3.40.50.300">
    <property type="entry name" value="P-loop containing nucleotide triphosphate hydrolases"/>
    <property type="match status" value="1"/>
</dbReference>
<evidence type="ECO:0000313" key="11">
    <source>
        <dbReference type="Proteomes" id="UP001501509"/>
    </source>
</evidence>
<evidence type="ECO:0000256" key="1">
    <source>
        <dbReference type="ARBA" id="ARBA00004651"/>
    </source>
</evidence>
<dbReference type="PANTHER" id="PTHR24221:SF590">
    <property type="entry name" value="COMPONENT LINKED WITH THE ASSEMBLY OF CYTOCHROME' TRANSPORT TRANSMEMBRANE ATP-BINDING PROTEIN ABC TRANSPORTER CYDD-RELATED"/>
    <property type="match status" value="1"/>
</dbReference>
<evidence type="ECO:0000256" key="4">
    <source>
        <dbReference type="ARBA" id="ARBA00022840"/>
    </source>
</evidence>
<evidence type="ECO:0000256" key="2">
    <source>
        <dbReference type="ARBA" id="ARBA00022692"/>
    </source>
</evidence>
<keyword evidence="3" id="KW-0547">Nucleotide-binding</keyword>
<dbReference type="Pfam" id="PF00664">
    <property type="entry name" value="ABC_membrane"/>
    <property type="match status" value="1"/>
</dbReference>
<keyword evidence="11" id="KW-1185">Reference proteome</keyword>
<feature type="transmembrane region" description="Helical" evidence="7">
    <location>
        <begin position="36"/>
        <end position="55"/>
    </location>
</feature>